<proteinExistence type="predicted"/>
<comment type="caution">
    <text evidence="1">The sequence shown here is derived from an EMBL/GenBank/DDBJ whole genome shotgun (WGS) entry which is preliminary data.</text>
</comment>
<evidence type="ECO:0000313" key="2">
    <source>
        <dbReference type="Proteomes" id="UP001601948"/>
    </source>
</evidence>
<sequence>MRAWLDTLTKAEYRAVEFKADRLADNPTTLGEPWTRHLGGSVRELRFHLSGKAIRISYWLAPGRRLVLLTVFAKTRMRERLEVDRALHAQKVCETEHDRATHIYDRSFEEE</sequence>
<gene>
    <name evidence="1" type="ORF">ACFYV7_06995</name>
</gene>
<keyword evidence="2" id="KW-1185">Reference proteome</keyword>
<evidence type="ECO:0000313" key="1">
    <source>
        <dbReference type="EMBL" id="MFF3222525.1"/>
    </source>
</evidence>
<dbReference type="EMBL" id="JBIAPI010000001">
    <property type="protein sequence ID" value="MFF3222525.1"/>
    <property type="molecule type" value="Genomic_DNA"/>
</dbReference>
<organism evidence="1 2">
    <name type="scientific">Nocardia suismassiliense</name>
    <dbReference type="NCBI Taxonomy" id="2077092"/>
    <lineage>
        <taxon>Bacteria</taxon>
        <taxon>Bacillati</taxon>
        <taxon>Actinomycetota</taxon>
        <taxon>Actinomycetes</taxon>
        <taxon>Mycobacteriales</taxon>
        <taxon>Nocardiaceae</taxon>
        <taxon>Nocardia</taxon>
    </lineage>
</organism>
<dbReference type="RefSeq" id="WP_387714626.1">
    <property type="nucleotide sequence ID" value="NZ_JBIAPI010000001.1"/>
</dbReference>
<dbReference type="Pfam" id="PF05973">
    <property type="entry name" value="Gp49"/>
    <property type="match status" value="1"/>
</dbReference>
<reference evidence="1 2" key="1">
    <citation type="submission" date="2024-10" db="EMBL/GenBank/DDBJ databases">
        <title>The Natural Products Discovery Center: Release of the First 8490 Sequenced Strains for Exploring Actinobacteria Biosynthetic Diversity.</title>
        <authorList>
            <person name="Kalkreuter E."/>
            <person name="Kautsar S.A."/>
            <person name="Yang D."/>
            <person name="Bader C.D."/>
            <person name="Teijaro C.N."/>
            <person name="Fluegel L."/>
            <person name="Davis C.M."/>
            <person name="Simpson J.R."/>
            <person name="Lauterbach L."/>
            <person name="Steele A.D."/>
            <person name="Gui C."/>
            <person name="Meng S."/>
            <person name="Li G."/>
            <person name="Viehrig K."/>
            <person name="Ye F."/>
            <person name="Su P."/>
            <person name="Kiefer A.F."/>
            <person name="Nichols A."/>
            <person name="Cepeda A.J."/>
            <person name="Yan W."/>
            <person name="Fan B."/>
            <person name="Jiang Y."/>
            <person name="Adhikari A."/>
            <person name="Zheng C.-J."/>
            <person name="Schuster L."/>
            <person name="Cowan T.M."/>
            <person name="Smanski M.J."/>
            <person name="Chevrette M.G."/>
            <person name="De Carvalho L.P.S."/>
            <person name="Shen B."/>
        </authorList>
    </citation>
    <scope>NUCLEOTIDE SEQUENCE [LARGE SCALE GENOMIC DNA]</scope>
    <source>
        <strain evidence="1 2">NPDC003040</strain>
    </source>
</reference>
<protein>
    <submittedName>
        <fullName evidence="1">Type II toxin-antitoxin system RelE/ParE family toxin</fullName>
    </submittedName>
</protein>
<accession>A0ABW6QMS6</accession>
<dbReference type="InterPro" id="IPR009241">
    <property type="entry name" value="HigB-like"/>
</dbReference>
<dbReference type="Proteomes" id="UP001601948">
    <property type="component" value="Unassembled WGS sequence"/>
</dbReference>
<name>A0ABW6QMS6_9NOCA</name>